<dbReference type="AlphaFoldDB" id="A0A9P6WVG5"/>
<comment type="caution">
    <text evidence="1">The sequence shown here is derived from an EMBL/GenBank/DDBJ whole genome shotgun (WGS) entry which is preliminary data.</text>
</comment>
<organism evidence="1 2">
    <name type="scientific">Rhizopus oryzae</name>
    <name type="common">Mucormycosis agent</name>
    <name type="synonym">Rhizopus arrhizus var. delemar</name>
    <dbReference type="NCBI Taxonomy" id="64495"/>
    <lineage>
        <taxon>Eukaryota</taxon>
        <taxon>Fungi</taxon>
        <taxon>Fungi incertae sedis</taxon>
        <taxon>Mucoromycota</taxon>
        <taxon>Mucoromycotina</taxon>
        <taxon>Mucoromycetes</taxon>
        <taxon>Mucorales</taxon>
        <taxon>Mucorineae</taxon>
        <taxon>Rhizopodaceae</taxon>
        <taxon>Rhizopus</taxon>
    </lineage>
</organism>
<sequence>MSDQNDTNAEQPTFTQSQVEQIIELVTRRVRETQVQEAEERPRGIPLPSAIFEELDHYAAADNLQKAIQKFKKEVPKYNNEEWVTAETTNPNFINDLKQHKVDSVKLTNTIHRLTDTTRVQAKAVTYIYEKLNFLCSRGLQPGDEEIIKREVESLRKLAVYGFGSAKLQEADARDITLKAIKLPSTLKHLEPQQSNGEKKYAFDDDFLEQYYDESFVVEQ</sequence>
<protein>
    <submittedName>
        <fullName evidence="1">Uncharacterized protein</fullName>
    </submittedName>
</protein>
<dbReference type="Proteomes" id="UP000716291">
    <property type="component" value="Unassembled WGS sequence"/>
</dbReference>
<evidence type="ECO:0000313" key="2">
    <source>
        <dbReference type="Proteomes" id="UP000716291"/>
    </source>
</evidence>
<name>A0A9P6WVG5_RHIOR</name>
<gene>
    <name evidence="1" type="ORF">G6F64_013376</name>
</gene>
<reference evidence="1" key="1">
    <citation type="journal article" date="2020" name="Microb. Genom.">
        <title>Genetic diversity of clinical and environmental Mucorales isolates obtained from an investigation of mucormycosis cases among solid organ transplant recipients.</title>
        <authorList>
            <person name="Nguyen M.H."/>
            <person name="Kaul D."/>
            <person name="Muto C."/>
            <person name="Cheng S.J."/>
            <person name="Richter R.A."/>
            <person name="Bruno V.M."/>
            <person name="Liu G."/>
            <person name="Beyhan S."/>
            <person name="Sundermann A.J."/>
            <person name="Mounaud S."/>
            <person name="Pasculle A.W."/>
            <person name="Nierman W.C."/>
            <person name="Driscoll E."/>
            <person name="Cumbie R."/>
            <person name="Clancy C.J."/>
            <person name="Dupont C.L."/>
        </authorList>
    </citation>
    <scope>NUCLEOTIDE SEQUENCE</scope>
    <source>
        <strain evidence="1">GL11</strain>
    </source>
</reference>
<proteinExistence type="predicted"/>
<evidence type="ECO:0000313" key="1">
    <source>
        <dbReference type="EMBL" id="KAG1294963.1"/>
    </source>
</evidence>
<keyword evidence="2" id="KW-1185">Reference proteome</keyword>
<accession>A0A9P6WVG5</accession>
<dbReference type="EMBL" id="JAANQT010005351">
    <property type="protein sequence ID" value="KAG1294963.1"/>
    <property type="molecule type" value="Genomic_DNA"/>
</dbReference>